<dbReference type="Gene3D" id="3.30.2320.60">
    <property type="entry name" value="FhaA, phosphopeptide-binding domain (DUF3662)"/>
    <property type="match status" value="1"/>
</dbReference>
<evidence type="ECO:0000256" key="1">
    <source>
        <dbReference type="SAM" id="MobiDB-lite"/>
    </source>
</evidence>
<dbReference type="InterPro" id="IPR050923">
    <property type="entry name" value="Cell_Proc_Reg/RNA_Proc"/>
</dbReference>
<evidence type="ECO:0000313" key="4">
    <source>
        <dbReference type="Proteomes" id="UP000287171"/>
    </source>
</evidence>
<feature type="compositionally biased region" description="Polar residues" evidence="1">
    <location>
        <begin position="159"/>
        <end position="195"/>
    </location>
</feature>
<protein>
    <recommendedName>
        <fullName evidence="2">FHA domain-containing protein</fullName>
    </recommendedName>
</protein>
<gene>
    <name evidence="3" type="ORF">KDA_32550</name>
</gene>
<dbReference type="InterPro" id="IPR042287">
    <property type="entry name" value="FhaA_N_sf"/>
</dbReference>
<dbReference type="Proteomes" id="UP000287171">
    <property type="component" value="Unassembled WGS sequence"/>
</dbReference>
<name>A0A402B8S2_9CHLR</name>
<accession>A0A402B8S2</accession>
<comment type="caution">
    <text evidence="3">The sequence shown here is derived from an EMBL/GenBank/DDBJ whole genome shotgun (WGS) entry which is preliminary data.</text>
</comment>
<dbReference type="OrthoDB" id="9816434at2"/>
<dbReference type="InterPro" id="IPR022128">
    <property type="entry name" value="FhaA_N"/>
</dbReference>
<dbReference type="Gene3D" id="2.60.200.20">
    <property type="match status" value="1"/>
</dbReference>
<feature type="domain" description="FHA" evidence="2">
    <location>
        <begin position="232"/>
        <end position="282"/>
    </location>
</feature>
<reference evidence="4" key="1">
    <citation type="submission" date="2018-12" db="EMBL/GenBank/DDBJ databases">
        <title>Tengunoibacter tsumagoiensis gen. nov., sp. nov., Dictyobacter kobayashii sp. nov., D. alpinus sp. nov., and D. joshuensis sp. nov. and description of Dictyobacteraceae fam. nov. within the order Ktedonobacterales isolated from Tengu-no-mugimeshi.</title>
        <authorList>
            <person name="Wang C.M."/>
            <person name="Zheng Y."/>
            <person name="Sakai Y."/>
            <person name="Toyoda A."/>
            <person name="Minakuchi Y."/>
            <person name="Abe K."/>
            <person name="Yokota A."/>
            <person name="Yabe S."/>
        </authorList>
    </citation>
    <scope>NUCLEOTIDE SEQUENCE [LARGE SCALE GENOMIC DNA]</scope>
    <source>
        <strain evidence="4">Uno16</strain>
    </source>
</reference>
<proteinExistence type="predicted"/>
<dbReference type="Pfam" id="PF12401">
    <property type="entry name" value="FhaA_N"/>
    <property type="match status" value="1"/>
</dbReference>
<feature type="region of interest" description="Disordered" evidence="1">
    <location>
        <begin position="159"/>
        <end position="204"/>
    </location>
</feature>
<dbReference type="SMART" id="SM00240">
    <property type="entry name" value="FHA"/>
    <property type="match status" value="1"/>
</dbReference>
<dbReference type="EMBL" id="BIFT01000001">
    <property type="protein sequence ID" value="GCE27771.1"/>
    <property type="molecule type" value="Genomic_DNA"/>
</dbReference>
<dbReference type="CDD" id="cd00060">
    <property type="entry name" value="FHA"/>
    <property type="match status" value="1"/>
</dbReference>
<dbReference type="RefSeq" id="WP_126628063.1">
    <property type="nucleotide sequence ID" value="NZ_BIFT01000001.1"/>
</dbReference>
<dbReference type="InterPro" id="IPR000253">
    <property type="entry name" value="FHA_dom"/>
</dbReference>
<organism evidence="3 4">
    <name type="scientific">Dictyobacter alpinus</name>
    <dbReference type="NCBI Taxonomy" id="2014873"/>
    <lineage>
        <taxon>Bacteria</taxon>
        <taxon>Bacillati</taxon>
        <taxon>Chloroflexota</taxon>
        <taxon>Ktedonobacteria</taxon>
        <taxon>Ktedonobacterales</taxon>
        <taxon>Dictyobacteraceae</taxon>
        <taxon>Dictyobacter</taxon>
    </lineage>
</organism>
<keyword evidence="4" id="KW-1185">Reference proteome</keyword>
<dbReference type="Pfam" id="PF00498">
    <property type="entry name" value="FHA"/>
    <property type="match status" value="1"/>
</dbReference>
<dbReference type="InterPro" id="IPR008984">
    <property type="entry name" value="SMAD_FHA_dom_sf"/>
</dbReference>
<dbReference type="SUPFAM" id="SSF49879">
    <property type="entry name" value="SMAD/FHA domain"/>
    <property type="match status" value="1"/>
</dbReference>
<dbReference type="PANTHER" id="PTHR23308">
    <property type="entry name" value="NUCLEAR INHIBITOR OF PROTEIN PHOSPHATASE-1"/>
    <property type="match status" value="1"/>
</dbReference>
<sequence>MNARQNPFAKLEAFMQRMIEGPFNRLFPSKMEPIEVARKLERAMDDNTMLQGEGRRLSPNVYDIYLSINDHQQMAPGQAALIRDWQNHLVEFARRRHYTLKTVPIIRLHSDTSLRAGSVRIETEQADPRNNGSGEGLMSTQALSAEQLAQIRAQLAPNQQLPGIGGNSSPNQNMQGSHSGANQYSGHGHQGNSGVVPTIPPTQQAPAMPQAWLTIRLPQAGQQTYRIEKPLVNIGRQLSNDIIVEDKRVSRYHAQIKYQPDGQFGIYDLGSTNGITINNTPHMRQHTLRNGDQFTIGSYDFYFERR</sequence>
<dbReference type="AlphaFoldDB" id="A0A402B8S2"/>
<evidence type="ECO:0000259" key="2">
    <source>
        <dbReference type="PROSITE" id="PS50006"/>
    </source>
</evidence>
<dbReference type="PROSITE" id="PS50006">
    <property type="entry name" value="FHA_DOMAIN"/>
    <property type="match status" value="1"/>
</dbReference>
<evidence type="ECO:0000313" key="3">
    <source>
        <dbReference type="EMBL" id="GCE27771.1"/>
    </source>
</evidence>